<protein>
    <recommendedName>
        <fullName evidence="3">RDD family protein</fullName>
    </recommendedName>
</protein>
<evidence type="ECO:0000313" key="1">
    <source>
        <dbReference type="EMBL" id="MEX6430249.1"/>
    </source>
</evidence>
<keyword evidence="2" id="KW-1185">Reference proteome</keyword>
<accession>A0ABV3Y3W3</accession>
<gene>
    <name evidence="1" type="ORF">AB6A68_10460</name>
</gene>
<comment type="caution">
    <text evidence="1">The sequence shown here is derived from an EMBL/GenBank/DDBJ whole genome shotgun (WGS) entry which is preliminary data.</text>
</comment>
<organism evidence="1 2">
    <name type="scientific">Ferrimicrobium acidiphilum</name>
    <dbReference type="NCBI Taxonomy" id="121039"/>
    <lineage>
        <taxon>Bacteria</taxon>
        <taxon>Bacillati</taxon>
        <taxon>Actinomycetota</taxon>
        <taxon>Acidimicrobiia</taxon>
        <taxon>Acidimicrobiales</taxon>
        <taxon>Acidimicrobiaceae</taxon>
        <taxon>Ferrimicrobium</taxon>
    </lineage>
</organism>
<evidence type="ECO:0008006" key="3">
    <source>
        <dbReference type="Google" id="ProtNLM"/>
    </source>
</evidence>
<reference evidence="1 2" key="1">
    <citation type="submission" date="2024-07" db="EMBL/GenBank/DDBJ databases">
        <title>Draft Genome Sequence of Ferrimicrobium acidiphilum Strain YE2023, Isolated from a Pulp of Bioleach Reactor.</title>
        <authorList>
            <person name="Elkina Y.A."/>
            <person name="Bulaeva A.G."/>
            <person name="Beletsky A.V."/>
            <person name="Mardanov A.V."/>
        </authorList>
    </citation>
    <scope>NUCLEOTIDE SEQUENCE [LARGE SCALE GENOMIC DNA]</scope>
    <source>
        <strain evidence="1 2">YE2023</strain>
    </source>
</reference>
<dbReference type="Proteomes" id="UP001560267">
    <property type="component" value="Unassembled WGS sequence"/>
</dbReference>
<evidence type="ECO:0000313" key="2">
    <source>
        <dbReference type="Proteomes" id="UP001560267"/>
    </source>
</evidence>
<name>A0ABV3Y3W3_9ACTN</name>
<proteinExistence type="predicted"/>
<dbReference type="EMBL" id="JBFSHR010000042">
    <property type="protein sequence ID" value="MEX6430249.1"/>
    <property type="molecule type" value="Genomic_DNA"/>
</dbReference>
<sequence length="105" mass="11674">MTHAEAHRVLLGVFAAIWCFAGGILFSQFVLCNVVPSKQLGSGHALSARLRWARTKHYLDSVVRWGAIIARWALVLRRRNVGFELATMARHATVGAEQYRSNAPS</sequence>
<dbReference type="RefSeq" id="WP_369084709.1">
    <property type="nucleotide sequence ID" value="NZ_JBFSHR010000042.1"/>
</dbReference>